<protein>
    <submittedName>
        <fullName evidence="1">Uncharacterized protein</fullName>
    </submittedName>
</protein>
<dbReference type="AlphaFoldDB" id="A0A0F0L7V2"/>
<accession>A0A0F0L7V2</accession>
<evidence type="ECO:0000313" key="2">
    <source>
        <dbReference type="Proteomes" id="UP000033640"/>
    </source>
</evidence>
<gene>
    <name evidence="1" type="ORF">RS83_01874</name>
</gene>
<dbReference type="EMBL" id="JYIW01000024">
    <property type="protein sequence ID" value="KJL29247.1"/>
    <property type="molecule type" value="Genomic_DNA"/>
</dbReference>
<dbReference type="OrthoDB" id="5117621at2"/>
<evidence type="ECO:0000313" key="1">
    <source>
        <dbReference type="EMBL" id="KJL29247.1"/>
    </source>
</evidence>
<sequence>MKEVTYDEYQAAFTAYSSCLEDAGYSLRIDGEDNQTVQFSVPSGAVASGADQKCYDEHFASIDSAWQLARIDTSNSARILRACLEGLGLVPADTYEEMNKQLFDAGEDPSVCSDYS</sequence>
<dbReference type="Proteomes" id="UP000033640">
    <property type="component" value="Unassembled WGS sequence"/>
</dbReference>
<organism evidence="1 2">
    <name type="scientific">Microbacterium oxydans</name>
    <dbReference type="NCBI Taxonomy" id="82380"/>
    <lineage>
        <taxon>Bacteria</taxon>
        <taxon>Bacillati</taxon>
        <taxon>Actinomycetota</taxon>
        <taxon>Actinomycetes</taxon>
        <taxon>Micrococcales</taxon>
        <taxon>Microbacteriaceae</taxon>
        <taxon>Microbacterium</taxon>
    </lineage>
</organism>
<name>A0A0F0L7V2_9MICO</name>
<proteinExistence type="predicted"/>
<dbReference type="PATRIC" id="fig|82380.11.peg.1910"/>
<reference evidence="1 2" key="1">
    <citation type="submission" date="2015-02" db="EMBL/GenBank/DDBJ databases">
        <title>Draft genome sequences of ten Microbacterium spp. with emphasis on heavy metal contaminated environments.</title>
        <authorList>
            <person name="Corretto E."/>
        </authorList>
    </citation>
    <scope>NUCLEOTIDE SEQUENCE [LARGE SCALE GENOMIC DNA]</scope>
    <source>
        <strain evidence="1 2">BEL4b</strain>
    </source>
</reference>
<comment type="caution">
    <text evidence="1">The sequence shown here is derived from an EMBL/GenBank/DDBJ whole genome shotgun (WGS) entry which is preliminary data.</text>
</comment>
<dbReference type="RefSeq" id="WP_045279232.1">
    <property type="nucleotide sequence ID" value="NZ_CAKKLT010000017.1"/>
</dbReference>